<proteinExistence type="predicted"/>
<comment type="caution">
    <text evidence="2">The sequence shown here is derived from an EMBL/GenBank/DDBJ whole genome shotgun (WGS) entry which is preliminary data.</text>
</comment>
<dbReference type="RefSeq" id="WP_069306359.1">
    <property type="nucleotide sequence ID" value="NZ_MCRJ01000027.1"/>
</dbReference>
<evidence type="ECO:0000313" key="2">
    <source>
        <dbReference type="EMBL" id="ODN71166.1"/>
    </source>
</evidence>
<dbReference type="EMBL" id="MCRJ01000027">
    <property type="protein sequence ID" value="ODN71166.1"/>
    <property type="molecule type" value="Genomic_DNA"/>
</dbReference>
<organism evidence="2 3">
    <name type="scientific">Methylobrevis pamukkalensis</name>
    <dbReference type="NCBI Taxonomy" id="1439726"/>
    <lineage>
        <taxon>Bacteria</taxon>
        <taxon>Pseudomonadati</taxon>
        <taxon>Pseudomonadota</taxon>
        <taxon>Alphaproteobacteria</taxon>
        <taxon>Hyphomicrobiales</taxon>
        <taxon>Pleomorphomonadaceae</taxon>
        <taxon>Methylobrevis</taxon>
    </lineage>
</organism>
<keyword evidence="3" id="KW-1185">Reference proteome</keyword>
<protein>
    <submittedName>
        <fullName evidence="2">Uncharacterized protein</fullName>
    </submittedName>
</protein>
<dbReference type="AlphaFoldDB" id="A0A1E3H5T7"/>
<dbReference type="OrthoDB" id="7994013at2"/>
<evidence type="ECO:0000256" key="1">
    <source>
        <dbReference type="SAM" id="MobiDB-lite"/>
    </source>
</evidence>
<reference evidence="2 3" key="1">
    <citation type="submission" date="2016-07" db="EMBL/GenBank/DDBJ databases">
        <title>Draft Genome Sequence of Methylobrevis pamukkalensis PK2.</title>
        <authorList>
            <person name="Vasilenko O.V."/>
            <person name="Doronina N.V."/>
            <person name="Shmareva M.N."/>
            <person name="Tarlachkov S.V."/>
            <person name="Mustakhimov I."/>
            <person name="Trotsenko Y.A."/>
        </authorList>
    </citation>
    <scope>NUCLEOTIDE SEQUENCE [LARGE SCALE GENOMIC DNA]</scope>
    <source>
        <strain evidence="2 3">PK2</strain>
    </source>
</reference>
<accession>A0A1E3H5T7</accession>
<dbReference type="Proteomes" id="UP000094622">
    <property type="component" value="Unassembled WGS sequence"/>
</dbReference>
<name>A0A1E3H5T7_9HYPH</name>
<evidence type="ECO:0000313" key="3">
    <source>
        <dbReference type="Proteomes" id="UP000094622"/>
    </source>
</evidence>
<feature type="region of interest" description="Disordered" evidence="1">
    <location>
        <begin position="131"/>
        <end position="151"/>
    </location>
</feature>
<sequence>MTSLVRAVGSFAFDEVEVPSAPTCDLGAAIAQRLVVTGSAAITSFGTVPRMIRHLRFAGALTLTHSAGLALPGGANIVTAAGDTATAMSDALGAWRVTSYTRADGRALTGPTAAMITDAARRDGRCCRRRAPARPRRRWGPGTACMPPARP</sequence>
<gene>
    <name evidence="2" type="ORF">A6302_01455</name>
</gene>